<proteinExistence type="predicted"/>
<organism evidence="2 3">
    <name type="scientific">Nocardiopsis flavescens</name>
    <dbReference type="NCBI Taxonomy" id="758803"/>
    <lineage>
        <taxon>Bacteria</taxon>
        <taxon>Bacillati</taxon>
        <taxon>Actinomycetota</taxon>
        <taxon>Actinomycetes</taxon>
        <taxon>Streptosporangiales</taxon>
        <taxon>Nocardiopsidaceae</taxon>
        <taxon>Nocardiopsis</taxon>
    </lineage>
</organism>
<protein>
    <submittedName>
        <fullName evidence="2">Uncharacterized protein</fullName>
    </submittedName>
</protein>
<keyword evidence="3" id="KW-1185">Reference proteome</keyword>
<keyword evidence="1" id="KW-0732">Signal</keyword>
<dbReference type="RefSeq" id="WP_073378054.1">
    <property type="nucleotide sequence ID" value="NZ_FQZK01000004.1"/>
</dbReference>
<evidence type="ECO:0000256" key="1">
    <source>
        <dbReference type="SAM" id="SignalP"/>
    </source>
</evidence>
<evidence type="ECO:0000313" key="3">
    <source>
        <dbReference type="Proteomes" id="UP000184452"/>
    </source>
</evidence>
<accession>A0A1M6HM25</accession>
<dbReference type="EMBL" id="FQZK01000004">
    <property type="protein sequence ID" value="SHJ23217.1"/>
    <property type="molecule type" value="Genomic_DNA"/>
</dbReference>
<evidence type="ECO:0000313" key="2">
    <source>
        <dbReference type="EMBL" id="SHJ23217.1"/>
    </source>
</evidence>
<dbReference type="OrthoDB" id="4326508at2"/>
<feature type="chain" id="PRO_5012929135" evidence="1">
    <location>
        <begin position="27"/>
        <end position="86"/>
    </location>
</feature>
<reference evidence="2 3" key="1">
    <citation type="submission" date="2016-11" db="EMBL/GenBank/DDBJ databases">
        <authorList>
            <person name="Jaros S."/>
            <person name="Januszkiewicz K."/>
            <person name="Wedrychowicz H."/>
        </authorList>
    </citation>
    <scope>NUCLEOTIDE SEQUENCE [LARGE SCALE GENOMIC DNA]</scope>
    <source>
        <strain evidence="2 3">CGMCC 4.5723</strain>
    </source>
</reference>
<gene>
    <name evidence="2" type="ORF">SAMN05421803_104227</name>
</gene>
<sequence length="86" mass="9739">MKLTRTLAVAAMTVVATLGLTSPAAAVEPTPQCESNGGARPCWEYYSWYWTYAACHEEGRKQVDNRRYDDYQCDGGATVYLWLRRP</sequence>
<dbReference type="AlphaFoldDB" id="A0A1M6HM25"/>
<feature type="signal peptide" evidence="1">
    <location>
        <begin position="1"/>
        <end position="26"/>
    </location>
</feature>
<dbReference type="Proteomes" id="UP000184452">
    <property type="component" value="Unassembled WGS sequence"/>
</dbReference>
<name>A0A1M6HM25_9ACTN</name>